<evidence type="ECO:0000256" key="4">
    <source>
        <dbReference type="ARBA" id="ARBA00022729"/>
    </source>
</evidence>
<dbReference type="InterPro" id="IPR023650">
    <property type="entry name" value="Beta-lactam_class-A_AS"/>
</dbReference>
<evidence type="ECO:0000256" key="7">
    <source>
        <dbReference type="RuleBase" id="RU361140"/>
    </source>
</evidence>
<evidence type="ECO:0000313" key="11">
    <source>
        <dbReference type="Proteomes" id="UP000183316"/>
    </source>
</evidence>
<dbReference type="SUPFAM" id="SSF56601">
    <property type="entry name" value="beta-lactamase/transpeptidase-like"/>
    <property type="match status" value="1"/>
</dbReference>
<gene>
    <name evidence="10" type="ORF">WLH_05858</name>
</gene>
<dbReference type="AlphaFoldDB" id="A0A192CNQ8"/>
<evidence type="ECO:0000256" key="3">
    <source>
        <dbReference type="ARBA" id="ARBA00012865"/>
    </source>
</evidence>
<dbReference type="InterPro" id="IPR000871">
    <property type="entry name" value="Beta-lactam_class-A"/>
</dbReference>
<dbReference type="GO" id="GO:0008800">
    <property type="term" value="F:beta-lactamase activity"/>
    <property type="evidence" value="ECO:0007669"/>
    <property type="project" value="UniProtKB-UniRule"/>
</dbReference>
<evidence type="ECO:0000313" key="10">
    <source>
        <dbReference type="EMBL" id="ANK07119.1"/>
    </source>
</evidence>
<dbReference type="PRINTS" id="PR00118">
    <property type="entry name" value="BLACTAMASEA"/>
</dbReference>
<keyword evidence="5 7" id="KW-0378">Hydrolase</keyword>
<keyword evidence="8" id="KW-0812">Transmembrane</keyword>
<keyword evidence="10" id="KW-0614">Plasmid</keyword>
<accession>A0A192CNQ8</accession>
<evidence type="ECO:0000256" key="8">
    <source>
        <dbReference type="SAM" id="Phobius"/>
    </source>
</evidence>
<dbReference type="EMBL" id="CP015086">
    <property type="protein sequence ID" value="ANK07119.1"/>
    <property type="molecule type" value="Genomic_DNA"/>
</dbReference>
<dbReference type="Gene3D" id="3.40.710.10">
    <property type="entry name" value="DD-peptidase/beta-lactamase superfamily"/>
    <property type="match status" value="1"/>
</dbReference>
<evidence type="ECO:0000256" key="1">
    <source>
        <dbReference type="ARBA" id="ARBA00001526"/>
    </source>
</evidence>
<organism evidence="10 11">
    <name type="scientific">Escherichia coli O25b:H4</name>
    <dbReference type="NCBI Taxonomy" id="941280"/>
    <lineage>
        <taxon>Bacteria</taxon>
        <taxon>Pseudomonadati</taxon>
        <taxon>Pseudomonadota</taxon>
        <taxon>Gammaproteobacteria</taxon>
        <taxon>Enterobacterales</taxon>
        <taxon>Enterobacteriaceae</taxon>
        <taxon>Escherichia</taxon>
    </lineage>
</organism>
<keyword evidence="6 7" id="KW-0046">Antibiotic resistance</keyword>
<dbReference type="NCBIfam" id="NF033103">
    <property type="entry name" value="bla_class_A"/>
    <property type="match status" value="1"/>
</dbReference>
<dbReference type="PROSITE" id="PS00146">
    <property type="entry name" value="BETA_LACTAMASE_A"/>
    <property type="match status" value="1"/>
</dbReference>
<dbReference type="InterPro" id="IPR045155">
    <property type="entry name" value="Beta-lactam_cat"/>
</dbReference>
<dbReference type="NCBIfam" id="NF033089">
    <property type="entry name" value="blaCTX-M"/>
    <property type="match status" value="1"/>
</dbReference>
<comment type="catalytic activity">
    <reaction evidence="1 7">
        <text>a beta-lactam + H2O = a substituted beta-amino acid</text>
        <dbReference type="Rhea" id="RHEA:20401"/>
        <dbReference type="ChEBI" id="CHEBI:15377"/>
        <dbReference type="ChEBI" id="CHEBI:35627"/>
        <dbReference type="ChEBI" id="CHEBI:140347"/>
        <dbReference type="EC" id="3.5.2.6"/>
    </reaction>
</comment>
<dbReference type="Pfam" id="PF13354">
    <property type="entry name" value="Beta-lactamase2"/>
    <property type="match status" value="1"/>
</dbReference>
<evidence type="ECO:0000259" key="9">
    <source>
        <dbReference type="Pfam" id="PF13354"/>
    </source>
</evidence>
<evidence type="ECO:0000256" key="6">
    <source>
        <dbReference type="ARBA" id="ARBA00023251"/>
    </source>
</evidence>
<feature type="domain" description="Beta-lactamase class A catalytic" evidence="9">
    <location>
        <begin position="70"/>
        <end position="284"/>
    </location>
</feature>
<dbReference type="SMR" id="A0A192CNQ8"/>
<dbReference type="EC" id="3.5.2.6" evidence="3 7"/>
<comment type="similarity">
    <text evidence="2 7">Belongs to the class-A beta-lactamase family.</text>
</comment>
<evidence type="ECO:0000256" key="2">
    <source>
        <dbReference type="ARBA" id="ARBA00009009"/>
    </source>
</evidence>
<keyword evidence="8" id="KW-0472">Membrane</keyword>
<dbReference type="GO" id="GO:0046677">
    <property type="term" value="P:response to antibiotic"/>
    <property type="evidence" value="ECO:0007669"/>
    <property type="project" value="UniProtKB-UniRule"/>
</dbReference>
<dbReference type="GO" id="GO:0030655">
    <property type="term" value="P:beta-lactam antibiotic catabolic process"/>
    <property type="evidence" value="ECO:0007669"/>
    <property type="project" value="InterPro"/>
</dbReference>
<dbReference type="PANTHER" id="PTHR35333">
    <property type="entry name" value="BETA-LACTAMASE"/>
    <property type="match status" value="1"/>
</dbReference>
<keyword evidence="4" id="KW-0732">Signal</keyword>
<dbReference type="InterPro" id="IPR012338">
    <property type="entry name" value="Beta-lactam/transpept-like"/>
</dbReference>
<reference evidence="10 11" key="1">
    <citation type="submission" date="2016-03" db="EMBL/GenBank/DDBJ databases">
        <title>Genome Sequence and Comparative Pathogenic Determinants of Uropathogenic Escherichia coli O25b:H4, a Clinical Isolate from Saudi Arabia.</title>
        <authorList>
            <person name="Alyamani E.A.J."/>
            <person name="Khiyami M.A."/>
            <person name="Booq R.Y."/>
            <person name="Bahwerth F.S."/>
            <person name="Vaisvil B."/>
            <person name="Schmitt D.P."/>
            <person name="Kapatral V."/>
        </authorList>
    </citation>
    <scope>NUCLEOTIDE SEQUENCE [LARGE SCALE GENOMIC DNA]</scope>
    <source>
        <strain evidence="10 11">O25b:H4</strain>
        <plasmid evidence="11">Plasmid</plasmid>
    </source>
</reference>
<evidence type="ECO:0000256" key="5">
    <source>
        <dbReference type="ARBA" id="ARBA00022801"/>
    </source>
</evidence>
<dbReference type="PANTHER" id="PTHR35333:SF3">
    <property type="entry name" value="BETA-LACTAMASE-TYPE TRANSPEPTIDASE FOLD CONTAINING PROTEIN"/>
    <property type="match status" value="1"/>
</dbReference>
<sequence length="311" mass="33602">MEFRDYSCCCYFVSSRIRNPMVKKSLRQFTLMATATVTLLLGSVPLYAQTADVQQKLAELERQSGGRLGVALINTADNSQILYRADERFAMCSTSKVMAAAAVLKKSESEPNLLNQRVEIKKSDLVNYNPIAEKHVNGTMSLAELSAAALQYSDNVAMNKLIAHVGGPASVTAFARQLGDETFRLDRTEPTLNTAIPGDPRDTTSPRAMAQTLRNLTLGKALGDSQRAQLVTWMKGNTTGAASIQAGLPASWVVGDKTGSGGYGTTNDIAVIWPKDRAPLILVTYFTQPQPKAESRRDVLASAAKIVTDGL</sequence>
<dbReference type="PATRIC" id="fig|941280.3.peg.5811"/>
<protein>
    <recommendedName>
        <fullName evidence="3 7">Beta-lactamase</fullName>
        <ecNumber evidence="3 7">3.5.2.6</ecNumber>
    </recommendedName>
</protein>
<geneLocation type="plasmid" evidence="11"/>
<proteinExistence type="inferred from homology"/>
<name>A0A192CNQ8_ECO25</name>
<dbReference type="Proteomes" id="UP000183316">
    <property type="component" value="Plasmid unnamed"/>
</dbReference>
<keyword evidence="8" id="KW-1133">Transmembrane helix</keyword>
<dbReference type="InterPro" id="IPR058131">
    <property type="entry name" value="Cefotaximase"/>
</dbReference>
<feature type="transmembrane region" description="Helical" evidence="8">
    <location>
        <begin position="29"/>
        <end position="48"/>
    </location>
</feature>